<reference evidence="1 2" key="1">
    <citation type="submission" date="2022-12" db="EMBL/GenBank/DDBJ databases">
        <title>Genome Sequence of Deinococcus aquaticus Type Strain PB314.</title>
        <authorList>
            <person name="Albert C."/>
            <person name="Hill J."/>
            <person name="Boren L."/>
            <person name="Scholz-Ng S."/>
            <person name="Fatema N."/>
            <person name="Grosso R."/>
            <person name="Soboslay E."/>
            <person name="Tuohy J."/>
        </authorList>
    </citation>
    <scope>NUCLEOTIDE SEQUENCE [LARGE SCALE GENOMIC DNA]</scope>
    <source>
        <strain evidence="1 2">PB-314</strain>
        <plasmid evidence="1 2">pDATS02</plasmid>
    </source>
</reference>
<accession>A0ABY7V761</accession>
<protein>
    <recommendedName>
        <fullName evidence="3">HTH cro/C1-type domain-containing protein</fullName>
    </recommendedName>
</protein>
<evidence type="ECO:0008006" key="3">
    <source>
        <dbReference type="Google" id="ProtNLM"/>
    </source>
</evidence>
<proteinExistence type="predicted"/>
<keyword evidence="1" id="KW-0614">Plasmid</keyword>
<gene>
    <name evidence="1" type="ORF">M8445_17160</name>
</gene>
<dbReference type="RefSeq" id="WP_273991443.1">
    <property type="nucleotide sequence ID" value="NZ_BAABQT010000016.1"/>
</dbReference>
<keyword evidence="2" id="KW-1185">Reference proteome</keyword>
<evidence type="ECO:0000313" key="2">
    <source>
        <dbReference type="Proteomes" id="UP001217044"/>
    </source>
</evidence>
<dbReference type="EMBL" id="CP115167">
    <property type="protein sequence ID" value="WDA60696.1"/>
    <property type="molecule type" value="Genomic_DNA"/>
</dbReference>
<evidence type="ECO:0000313" key="1">
    <source>
        <dbReference type="EMBL" id="WDA60696.1"/>
    </source>
</evidence>
<geneLocation type="plasmid" evidence="1 2">
    <name>pDATS02</name>
</geneLocation>
<name>A0ABY7V761_9DEIO</name>
<organism evidence="1 2">
    <name type="scientific">Deinococcus aquaticus</name>
    <dbReference type="NCBI Taxonomy" id="328692"/>
    <lineage>
        <taxon>Bacteria</taxon>
        <taxon>Thermotogati</taxon>
        <taxon>Deinococcota</taxon>
        <taxon>Deinococci</taxon>
        <taxon>Deinococcales</taxon>
        <taxon>Deinococcaceae</taxon>
        <taxon>Deinococcus</taxon>
    </lineage>
</organism>
<sequence>MTQYLGLHIHDGDAHSGLIPELRVTVTGKDCEQVRQRLQQGAALSLLEYDRQELPRPEGQYRSADDLPAEILVDFPNPETELIEPADVNTYSLHIEQLVQASGLSDSEIARRMGTSPAAVGRLQDPFYFGQTLATVEKLQRTLDKATLGERQRGLFDELGRLALAVVPAEDRKRAGPVNQWGRTPVQFSAVAHDGRAVHFHNRLYDVTYQGVLSAVVHVRGVDDDGRPTIISGPMDSFQWRATYLGFQPAEPQRDSRHLPA</sequence>
<dbReference type="Proteomes" id="UP001217044">
    <property type="component" value="Plasmid pDATS02"/>
</dbReference>